<gene>
    <name evidence="9" type="ORF">JD276_05240</name>
</gene>
<keyword evidence="2" id="KW-1003">Cell membrane</keyword>
<proteinExistence type="inferred from homology"/>
<keyword evidence="10" id="KW-1185">Reference proteome</keyword>
<dbReference type="InterPro" id="IPR003838">
    <property type="entry name" value="ABC3_permease_C"/>
</dbReference>
<feature type="transmembrane region" description="Helical" evidence="7">
    <location>
        <begin position="382"/>
        <end position="403"/>
    </location>
</feature>
<keyword evidence="5 7" id="KW-0472">Membrane</keyword>
<dbReference type="GO" id="GO:0022857">
    <property type="term" value="F:transmembrane transporter activity"/>
    <property type="evidence" value="ECO:0007669"/>
    <property type="project" value="TreeGrafter"/>
</dbReference>
<comment type="similarity">
    <text evidence="6">Belongs to the ABC-4 integral membrane protein family.</text>
</comment>
<evidence type="ECO:0000256" key="3">
    <source>
        <dbReference type="ARBA" id="ARBA00022692"/>
    </source>
</evidence>
<comment type="subcellular location">
    <subcellularLocation>
        <location evidence="1">Cell membrane</location>
        <topology evidence="1">Multi-pass membrane protein</topology>
    </subcellularLocation>
</comment>
<evidence type="ECO:0000256" key="6">
    <source>
        <dbReference type="ARBA" id="ARBA00038076"/>
    </source>
</evidence>
<keyword evidence="4 7" id="KW-1133">Transmembrane helix</keyword>
<feature type="transmembrane region" description="Helical" evidence="7">
    <location>
        <begin position="278"/>
        <end position="304"/>
    </location>
</feature>
<evidence type="ECO:0000259" key="8">
    <source>
        <dbReference type="Pfam" id="PF02687"/>
    </source>
</evidence>
<feature type="transmembrane region" description="Helical" evidence="7">
    <location>
        <begin position="479"/>
        <end position="508"/>
    </location>
</feature>
<name>A0A934Q7U2_9MICO</name>
<dbReference type="GO" id="GO:0005886">
    <property type="term" value="C:plasma membrane"/>
    <property type="evidence" value="ECO:0007669"/>
    <property type="project" value="UniProtKB-SubCell"/>
</dbReference>
<feature type="transmembrane region" description="Helical" evidence="7">
    <location>
        <begin position="932"/>
        <end position="952"/>
    </location>
</feature>
<reference evidence="9" key="1">
    <citation type="submission" date="2020-12" db="EMBL/GenBank/DDBJ databases">
        <title>Leucobacter sp. CAS1, isolated from Chromium sludge.</title>
        <authorList>
            <person name="Xu Z."/>
        </authorList>
    </citation>
    <scope>NUCLEOTIDE SEQUENCE</scope>
    <source>
        <strain evidence="9">CSA1</strain>
    </source>
</reference>
<dbReference type="InterPro" id="IPR050250">
    <property type="entry name" value="Macrolide_Exporter_MacB"/>
</dbReference>
<dbReference type="AlphaFoldDB" id="A0A934Q7U2"/>
<comment type="caution">
    <text evidence="9">The sequence shown here is derived from an EMBL/GenBank/DDBJ whole genome shotgun (WGS) entry which is preliminary data.</text>
</comment>
<dbReference type="Proteomes" id="UP000608530">
    <property type="component" value="Unassembled WGS sequence"/>
</dbReference>
<evidence type="ECO:0000256" key="7">
    <source>
        <dbReference type="SAM" id="Phobius"/>
    </source>
</evidence>
<feature type="transmembrane region" description="Helical" evidence="7">
    <location>
        <begin position="834"/>
        <end position="858"/>
    </location>
</feature>
<evidence type="ECO:0000313" key="9">
    <source>
        <dbReference type="EMBL" id="MBK0418437.1"/>
    </source>
</evidence>
<dbReference type="RefSeq" id="WP_200114564.1">
    <property type="nucleotide sequence ID" value="NZ_JAEHOH010000006.1"/>
</dbReference>
<dbReference type="PANTHER" id="PTHR30572">
    <property type="entry name" value="MEMBRANE COMPONENT OF TRANSPORTER-RELATED"/>
    <property type="match status" value="1"/>
</dbReference>
<feature type="transmembrane region" description="Helical" evidence="7">
    <location>
        <begin position="534"/>
        <end position="555"/>
    </location>
</feature>
<feature type="transmembrane region" description="Helical" evidence="7">
    <location>
        <begin position="879"/>
        <end position="912"/>
    </location>
</feature>
<dbReference type="PANTHER" id="PTHR30572:SF4">
    <property type="entry name" value="ABC TRANSPORTER PERMEASE YTRF"/>
    <property type="match status" value="1"/>
</dbReference>
<evidence type="ECO:0000256" key="2">
    <source>
        <dbReference type="ARBA" id="ARBA00022475"/>
    </source>
</evidence>
<feature type="transmembrane region" description="Helical" evidence="7">
    <location>
        <begin position="434"/>
        <end position="459"/>
    </location>
</feature>
<organism evidence="9 10">
    <name type="scientific">Leucobacter chromiisoli</name>
    <dbReference type="NCBI Taxonomy" id="2796471"/>
    <lineage>
        <taxon>Bacteria</taxon>
        <taxon>Bacillati</taxon>
        <taxon>Actinomycetota</taxon>
        <taxon>Actinomycetes</taxon>
        <taxon>Micrococcales</taxon>
        <taxon>Microbacteriaceae</taxon>
        <taxon>Leucobacter</taxon>
    </lineage>
</organism>
<protein>
    <recommendedName>
        <fullName evidence="8">ABC3 transporter permease C-terminal domain-containing protein</fullName>
    </recommendedName>
</protein>
<evidence type="ECO:0000313" key="10">
    <source>
        <dbReference type="Proteomes" id="UP000608530"/>
    </source>
</evidence>
<evidence type="ECO:0000256" key="4">
    <source>
        <dbReference type="ARBA" id="ARBA00022989"/>
    </source>
</evidence>
<feature type="transmembrane region" description="Helical" evidence="7">
    <location>
        <begin position="333"/>
        <end position="359"/>
    </location>
</feature>
<evidence type="ECO:0000256" key="5">
    <source>
        <dbReference type="ARBA" id="ARBA00023136"/>
    </source>
</evidence>
<accession>A0A934Q7U2</accession>
<evidence type="ECO:0000256" key="1">
    <source>
        <dbReference type="ARBA" id="ARBA00004651"/>
    </source>
</evidence>
<feature type="domain" description="ABC3 transporter permease C-terminal" evidence="8">
    <location>
        <begin position="284"/>
        <end position="412"/>
    </location>
</feature>
<sequence>MVAFQASGTPSSERVLEGIPEGAQAEITAAAMPREAPPLPQLPEGVPWPLMDDSETLPAGPDEIAGVLAPGTELFEHWRSPQLFVSTELGLEPGEQRAAAEQESQLAGADLSRLSTAQLTEAEPEALPLLAPAVAEGRLPESPDELLLSRALADRVGAGIGDPVGLLAPPDHGMRSSEGNTMAAMQDSQRGYEVVGVADAPGETAWASAGWLQGLVAEHPEGIKRHWLAVGESPVTWEQAKQLNTLQAFAVSQHVLTHYPSSDELYPTPFDPLAHIEAVLGLVAASAIGALLVLFLVTPAFTVAAEQQRRSLGLAAAAGAAPRDLHRTILAQGVVLGATGGVVGALLGVGASIGFVAWLESLVRGSGASDPEYTVAGMLAHYPWWMLPLGALIALGLGALAALPPAVRAGRLAPVDALRDRRPAPKALGRGRRLFAALGGPALLLTAVAIAFAAFRLPLGELPDDPMAGGGPYAEPSGAGALGALVLLATALAAAGIVCCVRVLVAWLGRRGRRARPALRLALRDAADHPSRTVPATLGVLFAVATASSLLVMTASGAADFRDRGAGGIAWDGTFTAESTVPVSDAFDRALAEATIAGAAERFPRIEGSLPITGVAADAGVELQPLQPEHRACAEGEFPDTASALHPEKDPGAPPALRCVSDRSGAVFNAGYRFGAFANVWNMRLLDGDALRAMRLPGVAAEDAERAAAVIDAGGIVVSDATLIDDDGTVRVAVAPTGGAPAVPPSGEGAQRVERLPAAFLTGMGMPHVMSEETARGLGVDDFAFVAGIAVTSEPLSAAELREIRGDERFESLVFVATPDARSPFAVDGEPASLFMALAPILFLGLVAVCAAIVSVLLSATQVRRDAATMHAVGSGRGFLLGFGLARAWVILAIGVPAGIAAGLGFSAYRVAWNRHLEVSGAWLQTIPVWEWQLGIAVSVAATALAAAAIIARPRGLVRRALD</sequence>
<keyword evidence="3 7" id="KW-0812">Transmembrane</keyword>
<dbReference type="EMBL" id="JAEHOH010000006">
    <property type="protein sequence ID" value="MBK0418437.1"/>
    <property type="molecule type" value="Genomic_DNA"/>
</dbReference>
<dbReference type="Pfam" id="PF02687">
    <property type="entry name" value="FtsX"/>
    <property type="match status" value="1"/>
</dbReference>